<keyword evidence="10" id="KW-0234">DNA repair</keyword>
<protein>
    <recommendedName>
        <fullName evidence="12">RuvB-like helicase</fullName>
        <ecNumber evidence="12">3.6.4.12</ecNumber>
    </recommendedName>
</protein>
<dbReference type="InterPro" id="IPR042487">
    <property type="entry name" value="RuvBL1/2_DNA/RNA_bd_dom"/>
</dbReference>
<evidence type="ECO:0000259" key="13">
    <source>
        <dbReference type="SMART" id="SM00382"/>
    </source>
</evidence>
<keyword evidence="4" id="KW-0227">DNA damage</keyword>
<evidence type="ECO:0000256" key="1">
    <source>
        <dbReference type="ARBA" id="ARBA00004123"/>
    </source>
</evidence>
<dbReference type="AlphaFoldDB" id="A0A0M3HU92"/>
<dbReference type="SMART" id="SM00382">
    <property type="entry name" value="AAA"/>
    <property type="match status" value="1"/>
</dbReference>
<dbReference type="InterPro" id="IPR003593">
    <property type="entry name" value="AAA+_ATPase"/>
</dbReference>
<evidence type="ECO:0000256" key="6">
    <source>
        <dbReference type="ARBA" id="ARBA00022806"/>
    </source>
</evidence>
<dbReference type="EC" id="3.6.4.12" evidence="12"/>
<organism evidence="14 15">
    <name type="scientific">Ascaris lumbricoides</name>
    <name type="common">Giant roundworm</name>
    <dbReference type="NCBI Taxonomy" id="6252"/>
    <lineage>
        <taxon>Eukaryota</taxon>
        <taxon>Metazoa</taxon>
        <taxon>Ecdysozoa</taxon>
        <taxon>Nematoda</taxon>
        <taxon>Chromadorea</taxon>
        <taxon>Rhabditida</taxon>
        <taxon>Spirurina</taxon>
        <taxon>Ascaridomorpha</taxon>
        <taxon>Ascaridoidea</taxon>
        <taxon>Ascarididae</taxon>
        <taxon>Ascaris</taxon>
    </lineage>
</organism>
<evidence type="ECO:0000256" key="10">
    <source>
        <dbReference type="ARBA" id="ARBA00023204"/>
    </source>
</evidence>
<comment type="subcellular location">
    <subcellularLocation>
        <location evidence="1">Nucleus</location>
    </subcellularLocation>
</comment>
<keyword evidence="11 12" id="KW-0539">Nucleus</keyword>
<dbReference type="FunFam" id="3.40.50.300:FF:002221">
    <property type="entry name" value="RuvB-like 2"/>
    <property type="match status" value="2"/>
</dbReference>
<dbReference type="WBParaSite" id="ALUE_0000633501-mRNA-1">
    <property type="protein sequence ID" value="ALUE_0000633501-mRNA-1"/>
    <property type="gene ID" value="ALUE_0000633501"/>
</dbReference>
<dbReference type="InterPro" id="IPR027238">
    <property type="entry name" value="RuvB-like"/>
</dbReference>
<proteinExistence type="inferred from homology"/>
<reference evidence="15" key="1">
    <citation type="submission" date="2016-05" db="UniProtKB">
        <authorList>
            <consortium name="WormBaseParasite"/>
        </authorList>
    </citation>
    <scope>IDENTIFICATION</scope>
</reference>
<dbReference type="GO" id="GO:0006281">
    <property type="term" value="P:DNA repair"/>
    <property type="evidence" value="ECO:0007669"/>
    <property type="project" value="UniProtKB-KW"/>
</dbReference>
<dbReference type="PANTHER" id="PTHR11093">
    <property type="entry name" value="RUVB-RELATED REPTIN AND PONTIN"/>
    <property type="match status" value="1"/>
</dbReference>
<keyword evidence="3 12" id="KW-0547">Nucleotide-binding</keyword>
<dbReference type="GO" id="GO:0016887">
    <property type="term" value="F:ATP hydrolysis activity"/>
    <property type="evidence" value="ECO:0007669"/>
    <property type="project" value="RHEA"/>
</dbReference>
<evidence type="ECO:0000256" key="8">
    <source>
        <dbReference type="ARBA" id="ARBA00023015"/>
    </source>
</evidence>
<evidence type="ECO:0000256" key="3">
    <source>
        <dbReference type="ARBA" id="ARBA00022741"/>
    </source>
</evidence>
<dbReference type="Proteomes" id="UP000036681">
    <property type="component" value="Unplaced"/>
</dbReference>
<dbReference type="Gene3D" id="1.10.8.60">
    <property type="match status" value="1"/>
</dbReference>
<accession>A0A0M3HU92</accession>
<dbReference type="Gene3D" id="3.40.50.300">
    <property type="entry name" value="P-loop containing nucleotide triphosphate hydrolases"/>
    <property type="match status" value="1"/>
</dbReference>
<keyword evidence="14" id="KW-1185">Reference proteome</keyword>
<evidence type="ECO:0000256" key="4">
    <source>
        <dbReference type="ARBA" id="ARBA00022763"/>
    </source>
</evidence>
<evidence type="ECO:0000256" key="12">
    <source>
        <dbReference type="RuleBase" id="RU363048"/>
    </source>
</evidence>
<dbReference type="GO" id="GO:0003678">
    <property type="term" value="F:DNA helicase activity"/>
    <property type="evidence" value="ECO:0007669"/>
    <property type="project" value="UniProtKB-EC"/>
</dbReference>
<evidence type="ECO:0000256" key="7">
    <source>
        <dbReference type="ARBA" id="ARBA00022840"/>
    </source>
</evidence>
<dbReference type="Pfam" id="PF06068">
    <property type="entry name" value="TIP49"/>
    <property type="match status" value="1"/>
</dbReference>
<comment type="similarity">
    <text evidence="2 12">Belongs to the RuvB family.</text>
</comment>
<name>A0A0M3HU92_ASCLU</name>
<evidence type="ECO:0000256" key="11">
    <source>
        <dbReference type="ARBA" id="ARBA00023242"/>
    </source>
</evidence>
<comment type="catalytic activity">
    <reaction evidence="12">
        <text>ATP + H2O = ADP + phosphate + H(+)</text>
        <dbReference type="Rhea" id="RHEA:13065"/>
        <dbReference type="ChEBI" id="CHEBI:15377"/>
        <dbReference type="ChEBI" id="CHEBI:15378"/>
        <dbReference type="ChEBI" id="CHEBI:30616"/>
        <dbReference type="ChEBI" id="CHEBI:43474"/>
        <dbReference type="ChEBI" id="CHEBI:456216"/>
        <dbReference type="EC" id="3.6.4.12"/>
    </reaction>
</comment>
<evidence type="ECO:0000256" key="2">
    <source>
        <dbReference type="ARBA" id="ARBA00007519"/>
    </source>
</evidence>
<dbReference type="Gene3D" id="2.40.50.360">
    <property type="entry name" value="RuvB-like helicase, domain II"/>
    <property type="match status" value="1"/>
</dbReference>
<evidence type="ECO:0000313" key="14">
    <source>
        <dbReference type="Proteomes" id="UP000036681"/>
    </source>
</evidence>
<keyword evidence="7 12" id="KW-0067">ATP-binding</keyword>
<keyword evidence="9 12" id="KW-0804">Transcription</keyword>
<dbReference type="FunFam" id="1.10.8.60:FF:000010">
    <property type="entry name" value="RuvB-like helicase"/>
    <property type="match status" value="1"/>
</dbReference>
<dbReference type="GO" id="GO:0005634">
    <property type="term" value="C:nucleus"/>
    <property type="evidence" value="ECO:0007669"/>
    <property type="project" value="UniProtKB-SubCell"/>
</dbReference>
<dbReference type="InterPro" id="IPR041048">
    <property type="entry name" value="RuvB-like_C"/>
</dbReference>
<dbReference type="FunFam" id="2.40.50.360:FF:000002">
    <property type="entry name" value="RuvB-like helicase"/>
    <property type="match status" value="1"/>
</dbReference>
<dbReference type="Pfam" id="PF17856">
    <property type="entry name" value="TIP49_C"/>
    <property type="match status" value="1"/>
</dbReference>
<keyword evidence="8 12" id="KW-0805">Transcription regulation</keyword>
<dbReference type="SUPFAM" id="SSF52540">
    <property type="entry name" value="P-loop containing nucleoside triphosphate hydrolases"/>
    <property type="match status" value="1"/>
</dbReference>
<dbReference type="GO" id="GO:0005524">
    <property type="term" value="F:ATP binding"/>
    <property type="evidence" value="ECO:0007669"/>
    <property type="project" value="UniProtKB-KW"/>
</dbReference>
<evidence type="ECO:0000256" key="5">
    <source>
        <dbReference type="ARBA" id="ARBA00022801"/>
    </source>
</evidence>
<dbReference type="GO" id="GO:0010557">
    <property type="term" value="P:positive regulation of macromolecule biosynthetic process"/>
    <property type="evidence" value="ECO:0007669"/>
    <property type="project" value="UniProtKB-ARBA"/>
</dbReference>
<feature type="domain" description="AAA+ ATPase" evidence="13">
    <location>
        <begin position="65"/>
        <end position="361"/>
    </location>
</feature>
<dbReference type="InterPro" id="IPR027417">
    <property type="entry name" value="P-loop_NTPase"/>
</dbReference>
<keyword evidence="5 12" id="KW-0378">Hydrolase</keyword>
<evidence type="ECO:0000256" key="9">
    <source>
        <dbReference type="ARBA" id="ARBA00023163"/>
    </source>
</evidence>
<sequence>MTTIDGVEVRDVLKMERIGAHSHIRGLGLDEHLHAARIAEGMVGQMEARRAAGLIVKMIKDGKIAGRAVLFAGEPGTGKTAIAMGMARTLGDDAPFVSMSASEIFSVDMSKTEALMQAIRKAIGVRIKEENEVPLIVLEGEVVTIEIDRPAAGGGAKVGRLTMKTTDMETVYDLGTKMIETCIKQKIAAGDVVQIDKASGRITKIGRSFSRSHDYDAMGPQTKFVKCPEGEIQKRKETVHTVALHEIDVINSRSQGFLALFSGDTGEIKNEVREQINKKVVEWREENKADVVPGVLFIDEAHMLDLECFSFLNRAIEADLSPILVMATNRGHEVIRGTQLNSPHGIPIDLLDRSLIVRTRPYSEKDIEDILRIRATEESVNLEADAIAILTKLAGQTSLRYAMQLISTGNVLRERRRGDQVSPADLKRAYTLFIDQKRSEKFLTDYQKHFISE</sequence>
<evidence type="ECO:0000313" key="15">
    <source>
        <dbReference type="WBParaSite" id="ALUE_0000633501-mRNA-1"/>
    </source>
</evidence>
<dbReference type="InterPro" id="IPR010339">
    <property type="entry name" value="TIP49_P-loop"/>
</dbReference>
<keyword evidence="6 12" id="KW-0347">Helicase</keyword>